<sequence length="64" mass="7511">MIKIIKQGELIKDIKKFTCKYCKAEFEADSESYDVSFTPYGDMYYVINCPCCKRICSIEAEQYD</sequence>
<protein>
    <submittedName>
        <fullName evidence="1">Zinc-ribbon domain protein</fullName>
    </submittedName>
</protein>
<accession>A0A8S5SHS0</accession>
<reference evidence="1" key="1">
    <citation type="journal article" date="2021" name="Proc. Natl. Acad. Sci. U.S.A.">
        <title>A Catalog of Tens of Thousands of Viruses from Human Metagenomes Reveals Hidden Associations with Chronic Diseases.</title>
        <authorList>
            <person name="Tisza M.J."/>
            <person name="Buck C.B."/>
        </authorList>
    </citation>
    <scope>NUCLEOTIDE SEQUENCE</scope>
    <source>
        <strain evidence="1">CtBCr48</strain>
    </source>
</reference>
<organism evidence="1">
    <name type="scientific">Siphoviridae sp. ctBCr48</name>
    <dbReference type="NCBI Taxonomy" id="2827802"/>
    <lineage>
        <taxon>Viruses</taxon>
        <taxon>Duplodnaviria</taxon>
        <taxon>Heunggongvirae</taxon>
        <taxon>Uroviricota</taxon>
        <taxon>Caudoviricetes</taxon>
    </lineage>
</organism>
<dbReference type="EMBL" id="BK032595">
    <property type="protein sequence ID" value="DAF50387.1"/>
    <property type="molecule type" value="Genomic_DNA"/>
</dbReference>
<evidence type="ECO:0000313" key="1">
    <source>
        <dbReference type="EMBL" id="DAF50387.1"/>
    </source>
</evidence>
<proteinExistence type="predicted"/>
<name>A0A8S5SHS0_9CAUD</name>